<dbReference type="Pfam" id="PF06754">
    <property type="entry name" value="PhnG"/>
    <property type="match status" value="1"/>
</dbReference>
<comment type="caution">
    <text evidence="1">The sequence shown here is derived from an EMBL/GenBank/DDBJ whole genome shotgun (WGS) entry which is preliminary data.</text>
</comment>
<dbReference type="GO" id="GO:0015716">
    <property type="term" value="P:organic phosphonate transport"/>
    <property type="evidence" value="ECO:0007669"/>
    <property type="project" value="InterPro"/>
</dbReference>
<dbReference type="Proteomes" id="UP000245252">
    <property type="component" value="Unassembled WGS sequence"/>
</dbReference>
<dbReference type="EMBL" id="QFBC01000024">
    <property type="protein sequence ID" value="PWE52503.1"/>
    <property type="molecule type" value="Genomic_DNA"/>
</dbReference>
<dbReference type="AlphaFoldDB" id="A0A2U2DGQ6"/>
<sequence length="150" mass="16125">MTPRSAVPEAEDRRDWMGVLARAPLDLLRASVEGRRPEARRLVGPEVGRIQLRATAPVTGTPFHLGEATVTRCVVEIDGRHGYAVVLGSDAERAELAAVLDALLQDPHRHATLAAELLEPAAAAITERRRRKAGAAQATAAHFFTAARTP</sequence>
<gene>
    <name evidence="1" type="primary">phnG</name>
    <name evidence="1" type="ORF">DEM27_30510</name>
</gene>
<dbReference type="GO" id="GO:0019634">
    <property type="term" value="P:organic phosphonate metabolic process"/>
    <property type="evidence" value="ECO:0007669"/>
    <property type="project" value="InterPro"/>
</dbReference>
<organism evidence="1 2">
    <name type="scientific">Metarhizobium album</name>
    <dbReference type="NCBI Taxonomy" id="2182425"/>
    <lineage>
        <taxon>Bacteria</taxon>
        <taxon>Pseudomonadati</taxon>
        <taxon>Pseudomonadota</taxon>
        <taxon>Alphaproteobacteria</taxon>
        <taxon>Hyphomicrobiales</taxon>
        <taxon>Rhizobiaceae</taxon>
        <taxon>Metarhizobium</taxon>
    </lineage>
</organism>
<dbReference type="GO" id="GO:0016829">
    <property type="term" value="F:lyase activity"/>
    <property type="evidence" value="ECO:0007669"/>
    <property type="project" value="UniProtKB-KW"/>
</dbReference>
<evidence type="ECO:0000313" key="2">
    <source>
        <dbReference type="Proteomes" id="UP000245252"/>
    </source>
</evidence>
<protein>
    <submittedName>
        <fullName evidence="1">Phosphonate C-P lyase system protein PhnG</fullName>
    </submittedName>
</protein>
<name>A0A2U2DGQ6_9HYPH</name>
<keyword evidence="2" id="KW-1185">Reference proteome</keyword>
<dbReference type="OrthoDB" id="530475at2"/>
<proteinExistence type="predicted"/>
<evidence type="ECO:0000313" key="1">
    <source>
        <dbReference type="EMBL" id="PWE52503.1"/>
    </source>
</evidence>
<accession>A0A2U2DGQ6</accession>
<dbReference type="NCBIfam" id="TIGR03293">
    <property type="entry name" value="PhnG_redo"/>
    <property type="match status" value="1"/>
</dbReference>
<dbReference type="InterPro" id="IPR009609">
    <property type="entry name" value="Phosphonate_metab_PhnG"/>
</dbReference>
<keyword evidence="1" id="KW-0456">Lyase</keyword>
<reference evidence="1 2" key="1">
    <citation type="submission" date="2018-05" db="EMBL/GenBank/DDBJ databases">
        <title>The draft genome of strain NS-104.</title>
        <authorList>
            <person name="Hang P."/>
            <person name="Jiang J."/>
        </authorList>
    </citation>
    <scope>NUCLEOTIDE SEQUENCE [LARGE SCALE GENOMIC DNA]</scope>
    <source>
        <strain evidence="1 2">NS-104</strain>
    </source>
</reference>